<proteinExistence type="predicted"/>
<feature type="chain" id="PRO_5011448308" description="MORN repeat variant" evidence="1">
    <location>
        <begin position="23"/>
        <end position="177"/>
    </location>
</feature>
<dbReference type="Proteomes" id="UP000199138">
    <property type="component" value="Unassembled WGS sequence"/>
</dbReference>
<evidence type="ECO:0000313" key="2">
    <source>
        <dbReference type="EMBL" id="SFU71844.1"/>
    </source>
</evidence>
<evidence type="ECO:0000256" key="1">
    <source>
        <dbReference type="SAM" id="SignalP"/>
    </source>
</evidence>
<sequence length="177" mass="19824">MKKILITGMFAATVLFSTNSFAQEKSTNDGAATETVVTTIEVNNGDGIKELKKEVTTKTEQALMLNEDDKNKLNQDYKMGPTKTTKTTIIKDGDKVVSKEQEVYYTKGDTKYVLESSEENISYNAAKTADSSKKKYQIKTSNGQKCTGYFNEDGDFCEEMYNKDAGTMKQNIYKKSE</sequence>
<evidence type="ECO:0008006" key="4">
    <source>
        <dbReference type="Google" id="ProtNLM"/>
    </source>
</evidence>
<keyword evidence="1" id="KW-0732">Signal</keyword>
<name>A0A1I7IFW7_9FLAO</name>
<gene>
    <name evidence="2" type="ORF">SAMN05216480_1167</name>
</gene>
<organism evidence="2 3">
    <name type="scientific">Pustulibacterium marinum</name>
    <dbReference type="NCBI Taxonomy" id="1224947"/>
    <lineage>
        <taxon>Bacteria</taxon>
        <taxon>Pseudomonadati</taxon>
        <taxon>Bacteroidota</taxon>
        <taxon>Flavobacteriia</taxon>
        <taxon>Flavobacteriales</taxon>
        <taxon>Flavobacteriaceae</taxon>
        <taxon>Pustulibacterium</taxon>
    </lineage>
</organism>
<accession>A0A1I7IFW7</accession>
<keyword evidence="3" id="KW-1185">Reference proteome</keyword>
<reference evidence="2 3" key="1">
    <citation type="submission" date="2016-10" db="EMBL/GenBank/DDBJ databases">
        <authorList>
            <person name="de Groot N.N."/>
        </authorList>
    </citation>
    <scope>NUCLEOTIDE SEQUENCE [LARGE SCALE GENOMIC DNA]</scope>
    <source>
        <strain evidence="2 3">CGMCC 1.12333</strain>
    </source>
</reference>
<feature type="signal peptide" evidence="1">
    <location>
        <begin position="1"/>
        <end position="22"/>
    </location>
</feature>
<dbReference type="EMBL" id="FPBK01000016">
    <property type="protein sequence ID" value="SFU71844.1"/>
    <property type="molecule type" value="Genomic_DNA"/>
</dbReference>
<dbReference type="AlphaFoldDB" id="A0A1I7IFW7"/>
<dbReference type="RefSeq" id="WP_143106450.1">
    <property type="nucleotide sequence ID" value="NZ_FPBK01000016.1"/>
</dbReference>
<evidence type="ECO:0000313" key="3">
    <source>
        <dbReference type="Proteomes" id="UP000199138"/>
    </source>
</evidence>
<protein>
    <recommendedName>
        <fullName evidence="4">MORN repeat variant</fullName>
    </recommendedName>
</protein>
<dbReference type="OrthoDB" id="1144137at2"/>